<dbReference type="Proteomes" id="UP000030652">
    <property type="component" value="Unassembled WGS sequence"/>
</dbReference>
<accession>A0A0B0ELF4</accession>
<dbReference type="InterPro" id="IPR002123">
    <property type="entry name" value="Plipid/glycerol_acylTrfase"/>
</dbReference>
<evidence type="ECO:0000313" key="6">
    <source>
        <dbReference type="EMBL" id="KHE91535.1"/>
    </source>
</evidence>
<dbReference type="eggNOG" id="COG0204">
    <property type="taxonomic scope" value="Bacteria"/>
</dbReference>
<dbReference type="AlphaFoldDB" id="A0A0B0ELF4"/>
<keyword evidence="4" id="KW-1133">Transmembrane helix</keyword>
<evidence type="ECO:0000256" key="4">
    <source>
        <dbReference type="SAM" id="Phobius"/>
    </source>
</evidence>
<sequence length="216" mass="24596">MRIIIIKIIQLSVYWPFMLLFRIFLNFKVSGTDNLKKAGDSFIIAVNHVSYLDPISVSLAIPFRLKYFPLYYMASDYFYKILFFYRFVGAVRAHEGRDLELSGRPLINLLANGERVVIFPEGAINRGAKSRPRRGISYIATKSNKLIVPLKIESNLDGSVSVVGGKVFDLLTGKHRIKMIYGKPFKIEDTIGKRPESLSELRKASDDVFKRIEAAK</sequence>
<evidence type="ECO:0000256" key="2">
    <source>
        <dbReference type="ARBA" id="ARBA00022679"/>
    </source>
</evidence>
<feature type="transmembrane region" description="Helical" evidence="4">
    <location>
        <begin position="12"/>
        <end position="29"/>
    </location>
</feature>
<keyword evidence="2 6" id="KW-0808">Transferase</keyword>
<dbReference type="PANTHER" id="PTHR10434:SF11">
    <property type="entry name" value="1-ACYL-SN-GLYCEROL-3-PHOSPHATE ACYLTRANSFERASE"/>
    <property type="match status" value="1"/>
</dbReference>
<organism evidence="6 7">
    <name type="scientific">Candidatus Scalindua brodae</name>
    <dbReference type="NCBI Taxonomy" id="237368"/>
    <lineage>
        <taxon>Bacteria</taxon>
        <taxon>Pseudomonadati</taxon>
        <taxon>Planctomycetota</taxon>
        <taxon>Candidatus Brocadiia</taxon>
        <taxon>Candidatus Brocadiales</taxon>
        <taxon>Candidatus Scalinduaceae</taxon>
        <taxon>Candidatus Scalindua</taxon>
    </lineage>
</organism>
<keyword evidence="4" id="KW-0812">Transmembrane</keyword>
<dbReference type="SUPFAM" id="SSF69593">
    <property type="entry name" value="Glycerol-3-phosphate (1)-acyltransferase"/>
    <property type="match status" value="1"/>
</dbReference>
<dbReference type="SMART" id="SM00563">
    <property type="entry name" value="PlsC"/>
    <property type="match status" value="1"/>
</dbReference>
<comment type="pathway">
    <text evidence="1">Lipid metabolism.</text>
</comment>
<protein>
    <submittedName>
        <fullName evidence="6">Putative 1-acyl-sn-glycerol-3-phosphate acyltransferase</fullName>
    </submittedName>
</protein>
<dbReference type="GO" id="GO:0003841">
    <property type="term" value="F:1-acylglycerol-3-phosphate O-acyltransferase activity"/>
    <property type="evidence" value="ECO:0007669"/>
    <property type="project" value="TreeGrafter"/>
</dbReference>
<evidence type="ECO:0000259" key="5">
    <source>
        <dbReference type="SMART" id="SM00563"/>
    </source>
</evidence>
<reference evidence="6 7" key="1">
    <citation type="submission" date="2014-10" db="EMBL/GenBank/DDBJ databases">
        <title>Draft genome of anammox bacterium scalindua brodae, obtained using differential coverage binning of sequence data from two enrichment reactors.</title>
        <authorList>
            <person name="Speth D.R."/>
            <person name="Russ L."/>
            <person name="Kartal B."/>
            <person name="Op den Camp H.J."/>
            <person name="Dutilh B.E."/>
            <person name="Jetten M.S."/>
        </authorList>
    </citation>
    <scope>NUCLEOTIDE SEQUENCE [LARGE SCALE GENOMIC DNA]</scope>
    <source>
        <strain evidence="6">RU1</strain>
    </source>
</reference>
<dbReference type="GO" id="GO:0006654">
    <property type="term" value="P:phosphatidic acid biosynthetic process"/>
    <property type="evidence" value="ECO:0007669"/>
    <property type="project" value="TreeGrafter"/>
</dbReference>
<gene>
    <name evidence="6" type="ORF">SCABRO_02745</name>
</gene>
<evidence type="ECO:0000313" key="7">
    <source>
        <dbReference type="Proteomes" id="UP000030652"/>
    </source>
</evidence>
<comment type="caution">
    <text evidence="6">The sequence shown here is derived from an EMBL/GenBank/DDBJ whole genome shotgun (WGS) entry which is preliminary data.</text>
</comment>
<evidence type="ECO:0000256" key="1">
    <source>
        <dbReference type="ARBA" id="ARBA00005189"/>
    </source>
</evidence>
<dbReference type="PANTHER" id="PTHR10434">
    <property type="entry name" value="1-ACYL-SN-GLYCEROL-3-PHOSPHATE ACYLTRANSFERASE"/>
    <property type="match status" value="1"/>
</dbReference>
<name>A0A0B0ELF4_9BACT</name>
<keyword evidence="3 6" id="KW-0012">Acyltransferase</keyword>
<dbReference type="EMBL" id="JRYO01000193">
    <property type="protein sequence ID" value="KHE91535.1"/>
    <property type="molecule type" value="Genomic_DNA"/>
</dbReference>
<evidence type="ECO:0000256" key="3">
    <source>
        <dbReference type="ARBA" id="ARBA00023315"/>
    </source>
</evidence>
<feature type="domain" description="Phospholipid/glycerol acyltransferase" evidence="5">
    <location>
        <begin position="42"/>
        <end position="155"/>
    </location>
</feature>
<dbReference type="Pfam" id="PF01553">
    <property type="entry name" value="Acyltransferase"/>
    <property type="match status" value="1"/>
</dbReference>
<keyword evidence="4" id="KW-0472">Membrane</keyword>
<proteinExistence type="predicted"/>
<dbReference type="CDD" id="cd07989">
    <property type="entry name" value="LPLAT_AGPAT-like"/>
    <property type="match status" value="1"/>
</dbReference>